<dbReference type="Gene3D" id="3.40.50.150">
    <property type="entry name" value="Vaccinia Virus protein VP39"/>
    <property type="match status" value="1"/>
</dbReference>
<dbReference type="SUPFAM" id="SSF53335">
    <property type="entry name" value="S-adenosyl-L-methionine-dependent methyltransferases"/>
    <property type="match status" value="1"/>
</dbReference>
<dbReference type="Pfam" id="PF01501">
    <property type="entry name" value="Glyco_transf_8"/>
    <property type="match status" value="1"/>
</dbReference>
<proteinExistence type="predicted"/>
<dbReference type="Pfam" id="PF13578">
    <property type="entry name" value="Methyltransf_24"/>
    <property type="match status" value="1"/>
</dbReference>
<evidence type="ECO:0000313" key="1">
    <source>
        <dbReference type="EMBL" id="QHT88280.1"/>
    </source>
</evidence>
<name>A0A6C0I6Q5_9ZZZZ</name>
<evidence type="ECO:0008006" key="2">
    <source>
        <dbReference type="Google" id="ProtNLM"/>
    </source>
</evidence>
<dbReference type="AlphaFoldDB" id="A0A6C0I6Q5"/>
<dbReference type="GO" id="GO:0016757">
    <property type="term" value="F:glycosyltransferase activity"/>
    <property type="evidence" value="ECO:0007669"/>
    <property type="project" value="InterPro"/>
</dbReference>
<organism evidence="1">
    <name type="scientific">viral metagenome</name>
    <dbReference type="NCBI Taxonomy" id="1070528"/>
    <lineage>
        <taxon>unclassified sequences</taxon>
        <taxon>metagenomes</taxon>
        <taxon>organismal metagenomes</taxon>
    </lineage>
</organism>
<accession>A0A6C0I6Q5</accession>
<sequence length="441" mass="51032">MNLIYACVFYQESYITLLELLIKSIAIKGWINKSSTDILVFTSPSFIEKIKATLLPFDLPLKFCVLDINTLMESSCCKLRIFDYEHIELYEKILYLDTDVLINNDLNRLFDIQIRNDKLYALEEGDINHEFWGAQFFDYSKYDRNKKAFSAGVFYFMNSPDMKGLFTDVRNHIQKYIDVDKNCVPVCLDQPFLVYNSFISNKYDNQMMKLYLENNPKSVDSKIIYHFPGAPGHYSSKHSKMTAFWDKITQYVTIFDSRTEMIKYYCQKVQSPTVLEIGVFNGDFLKYIVQNCSVGSIDGVDLFEGVTCSGDQDGNNVVYCDVSKSYTELQRLYKDSPSVNLYKSDSGTYLSSKPDNFYDIIYIDGDHSYNGVKRDLIQAYLKIKPGGYIMGHDYEMNMKKAKTVYHFGVNQAVDEFCKIYNQKIIAKGLDGCVSYVIRITK</sequence>
<dbReference type="InterPro" id="IPR029044">
    <property type="entry name" value="Nucleotide-diphossugar_trans"/>
</dbReference>
<dbReference type="InterPro" id="IPR029063">
    <property type="entry name" value="SAM-dependent_MTases_sf"/>
</dbReference>
<dbReference type="PANTHER" id="PTHR37909:SF1">
    <property type="entry name" value="S-ADENOSYL-L-METHIONINE-DEPENDENT METHYLTRANSFERASES SUPERFAMILY PROTEIN"/>
    <property type="match status" value="1"/>
</dbReference>
<dbReference type="SUPFAM" id="SSF53448">
    <property type="entry name" value="Nucleotide-diphospho-sugar transferases"/>
    <property type="match status" value="1"/>
</dbReference>
<reference evidence="1" key="1">
    <citation type="journal article" date="2020" name="Nature">
        <title>Giant virus diversity and host interactions through global metagenomics.</title>
        <authorList>
            <person name="Schulz F."/>
            <person name="Roux S."/>
            <person name="Paez-Espino D."/>
            <person name="Jungbluth S."/>
            <person name="Walsh D.A."/>
            <person name="Denef V.J."/>
            <person name="McMahon K.D."/>
            <person name="Konstantinidis K.T."/>
            <person name="Eloe-Fadrosh E.A."/>
            <person name="Kyrpides N.C."/>
            <person name="Woyke T."/>
        </authorList>
    </citation>
    <scope>NUCLEOTIDE SEQUENCE</scope>
    <source>
        <strain evidence="1">GVMAG-M-3300023184-50</strain>
    </source>
</reference>
<dbReference type="EMBL" id="MN740114">
    <property type="protein sequence ID" value="QHT88280.1"/>
    <property type="molecule type" value="Genomic_DNA"/>
</dbReference>
<dbReference type="InterPro" id="IPR002495">
    <property type="entry name" value="Glyco_trans_8"/>
</dbReference>
<dbReference type="Gene3D" id="3.90.550.10">
    <property type="entry name" value="Spore Coat Polysaccharide Biosynthesis Protein SpsA, Chain A"/>
    <property type="match status" value="1"/>
</dbReference>
<dbReference type="PANTHER" id="PTHR37909">
    <property type="entry name" value="S-ADENOSYL-L-METHIONINE-DEPENDENT METHYLTRANSFERASES SUPERFAMILY PROTEIN"/>
    <property type="match status" value="1"/>
</dbReference>
<protein>
    <recommendedName>
        <fullName evidence="2">Methyltransferase domain-containing protein</fullName>
    </recommendedName>
</protein>